<sequence>MRRRALLAGVAAATAAVSGCVGGLFGSRVEETREREFGAPDGRPVRVSTENGNIAVETHDGGQVAVEAVVAVPSESRFEDVTVTSSEIEDALAVTPEVVGNASRVSVDLSVRVPEGAAMAVVQSENGDVTVRDTASVEAARSSNGDVTVRDAGPVESVSTENGDIAADVPAPLPGDVLLHSENGDVDAALSPDADAALDAQTTNGDVTVDGLDLRDASTTDTHVTGTLGDGTHEVTAATTNGDVTVEALD</sequence>
<name>A0ABD5NEK6_9EURY</name>
<reference evidence="2 3" key="1">
    <citation type="journal article" date="2019" name="Int. J. Syst. Evol. Microbiol.">
        <title>The Global Catalogue of Microorganisms (GCM) 10K type strain sequencing project: providing services to taxonomists for standard genome sequencing and annotation.</title>
        <authorList>
            <consortium name="The Broad Institute Genomics Platform"/>
            <consortium name="The Broad Institute Genome Sequencing Center for Infectious Disease"/>
            <person name="Wu L."/>
            <person name="Ma J."/>
        </authorList>
    </citation>
    <scope>NUCLEOTIDE SEQUENCE [LARGE SCALE GENOMIC DNA]</scope>
    <source>
        <strain evidence="2 3">CGMCC 1.12562</strain>
    </source>
</reference>
<evidence type="ECO:0000259" key="1">
    <source>
        <dbReference type="Pfam" id="PF13349"/>
    </source>
</evidence>
<organism evidence="2 3">
    <name type="scientific">Halobacterium litoreum</name>
    <dbReference type="NCBI Taxonomy" id="2039234"/>
    <lineage>
        <taxon>Archaea</taxon>
        <taxon>Methanobacteriati</taxon>
        <taxon>Methanobacteriota</taxon>
        <taxon>Stenosarchaea group</taxon>
        <taxon>Halobacteria</taxon>
        <taxon>Halobacteriales</taxon>
        <taxon>Halobacteriaceae</taxon>
        <taxon>Halobacterium</taxon>
    </lineage>
</organism>
<dbReference type="Pfam" id="PF13349">
    <property type="entry name" value="DUF4097"/>
    <property type="match status" value="1"/>
</dbReference>
<proteinExistence type="predicted"/>
<evidence type="ECO:0000313" key="2">
    <source>
        <dbReference type="EMBL" id="MFC3477627.1"/>
    </source>
</evidence>
<dbReference type="PROSITE" id="PS51257">
    <property type="entry name" value="PROKAR_LIPOPROTEIN"/>
    <property type="match status" value="1"/>
</dbReference>
<comment type="caution">
    <text evidence="2">The sequence shown here is derived from an EMBL/GenBank/DDBJ whole genome shotgun (WGS) entry which is preliminary data.</text>
</comment>
<dbReference type="RefSeq" id="WP_232571248.1">
    <property type="nucleotide sequence ID" value="NZ_CP089466.1"/>
</dbReference>
<gene>
    <name evidence="2" type="ORF">ACFOKC_07805</name>
</gene>
<dbReference type="InterPro" id="IPR025164">
    <property type="entry name" value="Toastrack_DUF4097"/>
</dbReference>
<dbReference type="GeneID" id="69116441"/>
<dbReference type="Proteomes" id="UP001595660">
    <property type="component" value="Unassembled WGS sequence"/>
</dbReference>
<accession>A0ABD5NEK6</accession>
<evidence type="ECO:0000313" key="3">
    <source>
        <dbReference type="Proteomes" id="UP001595660"/>
    </source>
</evidence>
<dbReference type="AlphaFoldDB" id="A0ABD5NEK6"/>
<keyword evidence="3" id="KW-1185">Reference proteome</keyword>
<dbReference type="EMBL" id="JBHRWN010000002">
    <property type="protein sequence ID" value="MFC3477627.1"/>
    <property type="molecule type" value="Genomic_DNA"/>
</dbReference>
<feature type="domain" description="DUF4097" evidence="1">
    <location>
        <begin position="46"/>
        <end position="247"/>
    </location>
</feature>
<protein>
    <submittedName>
        <fullName evidence="2">DUF4097 domain-containing protein</fullName>
    </submittedName>
</protein>